<gene>
    <name evidence="2" type="ORF">AVEN_6023_1</name>
</gene>
<keyword evidence="3" id="KW-1185">Reference proteome</keyword>
<reference evidence="2 3" key="1">
    <citation type="journal article" date="2019" name="Sci. Rep.">
        <title>Orb-weaving spider Araneus ventricosus genome elucidates the spidroin gene catalogue.</title>
        <authorList>
            <person name="Kono N."/>
            <person name="Nakamura H."/>
            <person name="Ohtoshi R."/>
            <person name="Moran D.A.P."/>
            <person name="Shinohara A."/>
            <person name="Yoshida Y."/>
            <person name="Fujiwara M."/>
            <person name="Mori M."/>
            <person name="Tomita M."/>
            <person name="Arakawa K."/>
        </authorList>
    </citation>
    <scope>NUCLEOTIDE SEQUENCE [LARGE SCALE GENOMIC DNA]</scope>
</reference>
<proteinExistence type="predicted"/>
<sequence>ASVLPVNCNMPDAKIGQNTLQGRVSDPQLPT</sequence>
<name>A0A4Y2SJ89_ARAVE</name>
<evidence type="ECO:0000313" key="3">
    <source>
        <dbReference type="Proteomes" id="UP000499080"/>
    </source>
</evidence>
<evidence type="ECO:0000313" key="2">
    <source>
        <dbReference type="EMBL" id="GBN87951.1"/>
    </source>
</evidence>
<accession>A0A4Y2SJ89</accession>
<organism evidence="2 3">
    <name type="scientific">Araneus ventricosus</name>
    <name type="common">Orbweaver spider</name>
    <name type="synonym">Epeira ventricosa</name>
    <dbReference type="NCBI Taxonomy" id="182803"/>
    <lineage>
        <taxon>Eukaryota</taxon>
        <taxon>Metazoa</taxon>
        <taxon>Ecdysozoa</taxon>
        <taxon>Arthropoda</taxon>
        <taxon>Chelicerata</taxon>
        <taxon>Arachnida</taxon>
        <taxon>Araneae</taxon>
        <taxon>Araneomorphae</taxon>
        <taxon>Entelegynae</taxon>
        <taxon>Araneoidea</taxon>
        <taxon>Araneidae</taxon>
        <taxon>Araneus</taxon>
    </lineage>
</organism>
<dbReference type="EMBL" id="BGPR01022052">
    <property type="protein sequence ID" value="GBN87951.1"/>
    <property type="molecule type" value="Genomic_DNA"/>
</dbReference>
<dbReference type="AlphaFoldDB" id="A0A4Y2SJ89"/>
<feature type="non-terminal residue" evidence="2">
    <location>
        <position position="1"/>
    </location>
</feature>
<dbReference type="Proteomes" id="UP000499080">
    <property type="component" value="Unassembled WGS sequence"/>
</dbReference>
<protein>
    <submittedName>
        <fullName evidence="2">Uncharacterized protein</fullName>
    </submittedName>
</protein>
<feature type="region of interest" description="Disordered" evidence="1">
    <location>
        <begin position="1"/>
        <end position="31"/>
    </location>
</feature>
<comment type="caution">
    <text evidence="2">The sequence shown here is derived from an EMBL/GenBank/DDBJ whole genome shotgun (WGS) entry which is preliminary data.</text>
</comment>
<evidence type="ECO:0000256" key="1">
    <source>
        <dbReference type="SAM" id="MobiDB-lite"/>
    </source>
</evidence>